<accession>A0A9Q3Q5T2</accession>
<protein>
    <submittedName>
        <fullName evidence="2">Uncharacterized protein</fullName>
    </submittedName>
</protein>
<comment type="caution">
    <text evidence="2">The sequence shown here is derived from an EMBL/GenBank/DDBJ whole genome shotgun (WGS) entry which is preliminary data.</text>
</comment>
<reference evidence="2" key="1">
    <citation type="submission" date="2021-03" db="EMBL/GenBank/DDBJ databases">
        <title>Draft genome sequence of rust myrtle Austropuccinia psidii MF-1, a brazilian biotype.</title>
        <authorList>
            <person name="Quecine M.C."/>
            <person name="Pachon D.M.R."/>
            <person name="Bonatelli M.L."/>
            <person name="Correr F.H."/>
            <person name="Franceschini L.M."/>
            <person name="Leite T.F."/>
            <person name="Margarido G.R.A."/>
            <person name="Almeida C.A."/>
            <person name="Ferrarezi J.A."/>
            <person name="Labate C.A."/>
        </authorList>
    </citation>
    <scope>NUCLEOTIDE SEQUENCE</scope>
    <source>
        <strain evidence="2">MF-1</strain>
    </source>
</reference>
<evidence type="ECO:0000256" key="1">
    <source>
        <dbReference type="SAM" id="MobiDB-lite"/>
    </source>
</evidence>
<keyword evidence="3" id="KW-1185">Reference proteome</keyword>
<name>A0A9Q3Q5T2_9BASI</name>
<organism evidence="2 3">
    <name type="scientific">Austropuccinia psidii MF-1</name>
    <dbReference type="NCBI Taxonomy" id="1389203"/>
    <lineage>
        <taxon>Eukaryota</taxon>
        <taxon>Fungi</taxon>
        <taxon>Dikarya</taxon>
        <taxon>Basidiomycota</taxon>
        <taxon>Pucciniomycotina</taxon>
        <taxon>Pucciniomycetes</taxon>
        <taxon>Pucciniales</taxon>
        <taxon>Sphaerophragmiaceae</taxon>
        <taxon>Austropuccinia</taxon>
    </lineage>
</organism>
<dbReference type="EMBL" id="AVOT02123501">
    <property type="protein sequence ID" value="MBW0586294.1"/>
    <property type="molecule type" value="Genomic_DNA"/>
</dbReference>
<evidence type="ECO:0000313" key="2">
    <source>
        <dbReference type="EMBL" id="MBW0586294.1"/>
    </source>
</evidence>
<evidence type="ECO:0000313" key="3">
    <source>
        <dbReference type="Proteomes" id="UP000765509"/>
    </source>
</evidence>
<feature type="region of interest" description="Disordered" evidence="1">
    <location>
        <begin position="146"/>
        <end position="233"/>
    </location>
</feature>
<dbReference type="Proteomes" id="UP000765509">
    <property type="component" value="Unassembled WGS sequence"/>
</dbReference>
<sequence length="233" mass="25464">MASSGYFDSSQTYDGYKAVKALAFACTKFLKKGKQFFHTYNPLSSKCHPCFVGKKPCQHPGAPISNVRKYLWSRKNVPFGRDFPVSEAPTPDSNLGYSNLTGSRERYVAKWTNAEGPIPIGGRPSYSSSEFPISRINSQGLVKRLRRISNSPTDPNSEGSSELDDEESEVVPNSFGHQCSTSASQPASRRFQSQVIHSTHRSLQPVLSTICPPSPNPSAARPALVSAVRPSPI</sequence>
<dbReference type="AlphaFoldDB" id="A0A9Q3Q5T2"/>
<proteinExistence type="predicted"/>
<feature type="compositionally biased region" description="Polar residues" evidence="1">
    <location>
        <begin position="175"/>
        <end position="207"/>
    </location>
</feature>
<gene>
    <name evidence="2" type="ORF">O181_126009</name>
</gene>